<comment type="caution">
    <text evidence="1">The sequence shown here is derived from an EMBL/GenBank/DDBJ whole genome shotgun (WGS) entry which is preliminary data.</text>
</comment>
<evidence type="ECO:0000313" key="2">
    <source>
        <dbReference type="Proteomes" id="UP001642540"/>
    </source>
</evidence>
<gene>
    <name evidence="1" type="ORF">ODALV1_LOCUS28508</name>
</gene>
<reference evidence="1 2" key="1">
    <citation type="submission" date="2024-08" db="EMBL/GenBank/DDBJ databases">
        <authorList>
            <person name="Cucini C."/>
            <person name="Frati F."/>
        </authorList>
    </citation>
    <scope>NUCLEOTIDE SEQUENCE [LARGE SCALE GENOMIC DNA]</scope>
</reference>
<evidence type="ECO:0000313" key="1">
    <source>
        <dbReference type="EMBL" id="CAL8140964.1"/>
    </source>
</evidence>
<protein>
    <submittedName>
        <fullName evidence="1">Uncharacterized protein</fullName>
    </submittedName>
</protein>
<organism evidence="1 2">
    <name type="scientific">Orchesella dallaii</name>
    <dbReference type="NCBI Taxonomy" id="48710"/>
    <lineage>
        <taxon>Eukaryota</taxon>
        <taxon>Metazoa</taxon>
        <taxon>Ecdysozoa</taxon>
        <taxon>Arthropoda</taxon>
        <taxon>Hexapoda</taxon>
        <taxon>Collembola</taxon>
        <taxon>Entomobryomorpha</taxon>
        <taxon>Entomobryoidea</taxon>
        <taxon>Orchesellidae</taxon>
        <taxon>Orchesellinae</taxon>
        <taxon>Orchesella</taxon>
    </lineage>
</organism>
<sequence length="188" mass="21587">MSPAVLADSDNSDFDNMLGMNPRFNTDDVDRAPLPNSATLALDHNEVNLDLGRRMISITPFNSHVNPVVVMNALSETGSRKMGRINSGHTDVVVPDLDRHDERELYMKAKREARNEKSQTRQLQPTEARKNFLRHMHSRNFKYFYSSDRYLNLDVFLLCNTYYKFKSSVASVQVLETDRVVITCLESK</sequence>
<proteinExistence type="predicted"/>
<dbReference type="EMBL" id="CAXLJM020000143">
    <property type="protein sequence ID" value="CAL8140964.1"/>
    <property type="molecule type" value="Genomic_DNA"/>
</dbReference>
<accession>A0ABP1S0X9</accession>
<dbReference type="Proteomes" id="UP001642540">
    <property type="component" value="Unassembled WGS sequence"/>
</dbReference>
<keyword evidence="2" id="KW-1185">Reference proteome</keyword>
<name>A0ABP1S0X9_9HEXA</name>